<dbReference type="GO" id="GO:0005178">
    <property type="term" value="F:integrin binding"/>
    <property type="evidence" value="ECO:0007669"/>
    <property type="project" value="InterPro"/>
</dbReference>
<keyword evidence="4" id="KW-0732">Signal</keyword>
<dbReference type="Pfam" id="PF03921">
    <property type="entry name" value="ICAM_N"/>
    <property type="match status" value="1"/>
</dbReference>
<dbReference type="Gene3D" id="2.60.40.10">
    <property type="entry name" value="Immunoglobulins"/>
    <property type="match status" value="3"/>
</dbReference>
<dbReference type="InterPro" id="IPR003987">
    <property type="entry name" value="ICAM_VCAM_N"/>
</dbReference>
<keyword evidence="15" id="KW-1185">Reference proteome</keyword>
<gene>
    <name evidence="14" type="ORF">E1301_Tti009743</name>
</gene>
<evidence type="ECO:0000256" key="6">
    <source>
        <dbReference type="ARBA" id="ARBA00022889"/>
    </source>
</evidence>
<evidence type="ECO:0000256" key="3">
    <source>
        <dbReference type="ARBA" id="ARBA00022692"/>
    </source>
</evidence>
<keyword evidence="11" id="KW-0393">Immunoglobulin domain</keyword>
<dbReference type="PANTHER" id="PTHR13771:SF9">
    <property type="entry name" value="INTERCELLULAR ADHESION MOLECULE 5"/>
    <property type="match status" value="1"/>
</dbReference>
<dbReference type="Pfam" id="PF13927">
    <property type="entry name" value="Ig_3"/>
    <property type="match status" value="1"/>
</dbReference>
<evidence type="ECO:0000313" key="15">
    <source>
        <dbReference type="Proteomes" id="UP000324632"/>
    </source>
</evidence>
<accession>A0A5A9N5W1</accession>
<evidence type="ECO:0000256" key="10">
    <source>
        <dbReference type="ARBA" id="ARBA00023180"/>
    </source>
</evidence>
<feature type="transmembrane region" description="Helical" evidence="12">
    <location>
        <begin position="21"/>
        <end position="42"/>
    </location>
</feature>
<protein>
    <submittedName>
        <fullName evidence="14">Peroxidasin</fullName>
    </submittedName>
</protein>
<keyword evidence="8 12" id="KW-0472">Membrane</keyword>
<dbReference type="PANTHER" id="PTHR13771">
    <property type="entry name" value="INTERCELLULAR ADHESION MOLECULE"/>
    <property type="match status" value="1"/>
</dbReference>
<dbReference type="PRINTS" id="PR01472">
    <property type="entry name" value="ICAMVCAM1"/>
</dbReference>
<evidence type="ECO:0000256" key="2">
    <source>
        <dbReference type="ARBA" id="ARBA00005925"/>
    </source>
</evidence>
<proteinExistence type="inferred from homology"/>
<evidence type="ECO:0000256" key="12">
    <source>
        <dbReference type="SAM" id="Phobius"/>
    </source>
</evidence>
<comment type="subcellular location">
    <subcellularLocation>
        <location evidence="1">Membrane</location>
        <topology evidence="1">Single-pass type I membrane protein</topology>
    </subcellularLocation>
</comment>
<feature type="domain" description="Ig-like" evidence="13">
    <location>
        <begin position="135"/>
        <end position="233"/>
    </location>
</feature>
<dbReference type="Proteomes" id="UP000324632">
    <property type="component" value="Chromosome 21"/>
</dbReference>
<dbReference type="InterPro" id="IPR013768">
    <property type="entry name" value="ICAM_N"/>
</dbReference>
<evidence type="ECO:0000256" key="7">
    <source>
        <dbReference type="ARBA" id="ARBA00022989"/>
    </source>
</evidence>
<dbReference type="GO" id="GO:0016020">
    <property type="term" value="C:membrane"/>
    <property type="evidence" value="ECO:0007669"/>
    <property type="project" value="UniProtKB-SubCell"/>
</dbReference>
<evidence type="ECO:0000256" key="4">
    <source>
        <dbReference type="ARBA" id="ARBA00022729"/>
    </source>
</evidence>
<evidence type="ECO:0000313" key="14">
    <source>
        <dbReference type="EMBL" id="KAA0705392.1"/>
    </source>
</evidence>
<keyword evidence="6" id="KW-0130">Cell adhesion</keyword>
<keyword evidence="7 12" id="KW-1133">Transmembrane helix</keyword>
<dbReference type="SUPFAM" id="SSF48726">
    <property type="entry name" value="Immunoglobulin"/>
    <property type="match status" value="3"/>
</dbReference>
<dbReference type="InterPro" id="IPR047012">
    <property type="entry name" value="ICAM_VCAM"/>
</dbReference>
<evidence type="ECO:0000256" key="9">
    <source>
        <dbReference type="ARBA" id="ARBA00023157"/>
    </source>
</evidence>
<dbReference type="GO" id="GO:0098609">
    <property type="term" value="P:cell-cell adhesion"/>
    <property type="evidence" value="ECO:0007669"/>
    <property type="project" value="InterPro"/>
</dbReference>
<dbReference type="PROSITE" id="PS50835">
    <property type="entry name" value="IG_LIKE"/>
    <property type="match status" value="2"/>
</dbReference>
<dbReference type="InterPro" id="IPR036179">
    <property type="entry name" value="Ig-like_dom_sf"/>
</dbReference>
<name>A0A5A9N5W1_9TELE</name>
<evidence type="ECO:0000256" key="11">
    <source>
        <dbReference type="ARBA" id="ARBA00023319"/>
    </source>
</evidence>
<reference evidence="14 15" key="1">
    <citation type="journal article" date="2019" name="Mol. Ecol. Resour.">
        <title>Chromosome-level genome assembly of Triplophysa tibetana, a fish adapted to the harsh high-altitude environment of the Tibetan Plateau.</title>
        <authorList>
            <person name="Yang X."/>
            <person name="Liu H."/>
            <person name="Ma Z."/>
            <person name="Zou Y."/>
            <person name="Zou M."/>
            <person name="Mao Y."/>
            <person name="Li X."/>
            <person name="Wang H."/>
            <person name="Chen T."/>
            <person name="Wang W."/>
            <person name="Yang R."/>
        </authorList>
    </citation>
    <scope>NUCLEOTIDE SEQUENCE [LARGE SCALE GENOMIC DNA]</scope>
    <source>
        <strain evidence="14">TTIB1903HZAU</strain>
        <tissue evidence="14">Muscle</tissue>
    </source>
</reference>
<comment type="similarity">
    <text evidence="2">Belongs to the immunoglobulin superfamily. ICAM family.</text>
</comment>
<evidence type="ECO:0000256" key="8">
    <source>
        <dbReference type="ARBA" id="ARBA00023136"/>
    </source>
</evidence>
<dbReference type="InterPro" id="IPR013098">
    <property type="entry name" value="Ig_I-set"/>
</dbReference>
<comment type="caution">
    <text evidence="14">The sequence shown here is derived from an EMBL/GenBank/DDBJ whole genome shotgun (WGS) entry which is preliminary data.</text>
</comment>
<evidence type="ECO:0000259" key="13">
    <source>
        <dbReference type="PROSITE" id="PS50835"/>
    </source>
</evidence>
<evidence type="ECO:0000256" key="1">
    <source>
        <dbReference type="ARBA" id="ARBA00004479"/>
    </source>
</evidence>
<dbReference type="AlphaFoldDB" id="A0A5A9N5W1"/>
<sequence>MQNRALILDASFRFNEIRQTFKATATLCRFFMILHFLLWVSLVAGTNAECPFELNPQRVVVMYGSSVSVNCSTNITHRGIGWEASVGSVPMKRDQNLTTWRVASLTRWDIKAMCYINYGMNQSEYPLPVTVYKTPDSVSINTSDHTGPITEGSTYKLQCDVVNVAPVQNLTVKWYKGETLMHTETFTDPIKTPVNKRSILQITPDRSDDGVQYKCKAELELGAEGPQPPPTVTSEPLKITVYFKPIINETKLPSTLSVFRGYPMVLVCEAEGNPKPEISWTKSNGTETGNTRRKSYCKRI</sequence>
<dbReference type="EMBL" id="SOYY01000021">
    <property type="protein sequence ID" value="KAA0705392.1"/>
    <property type="molecule type" value="Genomic_DNA"/>
</dbReference>
<dbReference type="InterPro" id="IPR013783">
    <property type="entry name" value="Ig-like_fold"/>
</dbReference>
<keyword evidence="5" id="KW-0677">Repeat</keyword>
<keyword evidence="10" id="KW-0325">Glycoprotein</keyword>
<keyword evidence="9" id="KW-1015">Disulfide bond</keyword>
<dbReference type="Pfam" id="PF07679">
    <property type="entry name" value="I-set"/>
    <property type="match status" value="1"/>
</dbReference>
<evidence type="ECO:0000256" key="5">
    <source>
        <dbReference type="ARBA" id="ARBA00022737"/>
    </source>
</evidence>
<keyword evidence="3 12" id="KW-0812">Transmembrane</keyword>
<feature type="domain" description="Ig-like" evidence="13">
    <location>
        <begin position="245"/>
        <end position="300"/>
    </location>
</feature>
<organism evidence="14 15">
    <name type="scientific">Triplophysa tibetana</name>
    <dbReference type="NCBI Taxonomy" id="1572043"/>
    <lineage>
        <taxon>Eukaryota</taxon>
        <taxon>Metazoa</taxon>
        <taxon>Chordata</taxon>
        <taxon>Craniata</taxon>
        <taxon>Vertebrata</taxon>
        <taxon>Euteleostomi</taxon>
        <taxon>Actinopterygii</taxon>
        <taxon>Neopterygii</taxon>
        <taxon>Teleostei</taxon>
        <taxon>Ostariophysi</taxon>
        <taxon>Cypriniformes</taxon>
        <taxon>Nemacheilidae</taxon>
        <taxon>Triplophysa</taxon>
    </lineage>
</organism>
<dbReference type="InterPro" id="IPR007110">
    <property type="entry name" value="Ig-like_dom"/>
</dbReference>